<feature type="compositionally biased region" description="Basic and acidic residues" evidence="1">
    <location>
        <begin position="41"/>
        <end position="61"/>
    </location>
</feature>
<comment type="caution">
    <text evidence="2">The sequence shown here is derived from an EMBL/GenBank/DDBJ whole genome shotgun (WGS) entry which is preliminary data.</text>
</comment>
<keyword evidence="3" id="KW-1185">Reference proteome</keyword>
<evidence type="ECO:0000256" key="1">
    <source>
        <dbReference type="SAM" id="MobiDB-lite"/>
    </source>
</evidence>
<evidence type="ECO:0000313" key="2">
    <source>
        <dbReference type="EMBL" id="GBN44461.1"/>
    </source>
</evidence>
<evidence type="ECO:0000313" key="3">
    <source>
        <dbReference type="Proteomes" id="UP000499080"/>
    </source>
</evidence>
<dbReference type="EMBL" id="BGPR01010139">
    <property type="protein sequence ID" value="GBN44461.1"/>
    <property type="molecule type" value="Genomic_DNA"/>
</dbReference>
<proteinExistence type="predicted"/>
<dbReference type="OrthoDB" id="10567578at2759"/>
<dbReference type="Proteomes" id="UP000499080">
    <property type="component" value="Unassembled WGS sequence"/>
</dbReference>
<organism evidence="2 3">
    <name type="scientific">Araneus ventricosus</name>
    <name type="common">Orbweaver spider</name>
    <name type="synonym">Epeira ventricosa</name>
    <dbReference type="NCBI Taxonomy" id="182803"/>
    <lineage>
        <taxon>Eukaryota</taxon>
        <taxon>Metazoa</taxon>
        <taxon>Ecdysozoa</taxon>
        <taxon>Arthropoda</taxon>
        <taxon>Chelicerata</taxon>
        <taxon>Arachnida</taxon>
        <taxon>Araneae</taxon>
        <taxon>Araneomorphae</taxon>
        <taxon>Entelegynae</taxon>
        <taxon>Araneoidea</taxon>
        <taxon>Araneidae</taxon>
        <taxon>Araneus</taxon>
    </lineage>
</organism>
<accession>A0A4Y2NZG2</accession>
<feature type="region of interest" description="Disordered" evidence="1">
    <location>
        <begin position="41"/>
        <end position="67"/>
    </location>
</feature>
<feature type="compositionally biased region" description="Basic and acidic residues" evidence="1">
    <location>
        <begin position="291"/>
        <end position="302"/>
    </location>
</feature>
<reference evidence="2 3" key="1">
    <citation type="journal article" date="2019" name="Sci. Rep.">
        <title>Orb-weaving spider Araneus ventricosus genome elucidates the spidroin gene catalogue.</title>
        <authorList>
            <person name="Kono N."/>
            <person name="Nakamura H."/>
            <person name="Ohtoshi R."/>
            <person name="Moran D.A.P."/>
            <person name="Shinohara A."/>
            <person name="Yoshida Y."/>
            <person name="Fujiwara M."/>
            <person name="Mori M."/>
            <person name="Tomita M."/>
            <person name="Arakawa K."/>
        </authorList>
    </citation>
    <scope>NUCLEOTIDE SEQUENCE [LARGE SCALE GENOMIC DNA]</scope>
</reference>
<gene>
    <name evidence="2" type="ORF">AVEN_67504_1</name>
</gene>
<protein>
    <submittedName>
        <fullName evidence="2">Uncharacterized protein</fullName>
    </submittedName>
</protein>
<dbReference type="AlphaFoldDB" id="A0A4Y2NZG2"/>
<sequence>RPSSSSEDLKEHFWNRKIQRNLIVDAPEILRRAEEVITRWERRNLSSGRRESDKSSSKDARYGVNDGCAGDSKEVSGKLRNTGTRCSQQKKSEGTISVPESCSRSEEKIDCSLSSTTEDTETKTVAEFFVPNNYEGECDAVVGNVHEHIAKFDEKQNIRDLLKAKEAVRDKLLQILKNSTDGQNNKAIGVEAKESPENLEEPICSGILNKQENSREIKDLQQPFYMQLQLLRDKESHLESIFKPKTEKVTDNASLSADIRKTRKQGAASKSSIGSRPEPPVRQQNSPTEFQSRKEKCVSCRI</sequence>
<name>A0A4Y2NZG2_ARAVE</name>
<feature type="non-terminal residue" evidence="2">
    <location>
        <position position="1"/>
    </location>
</feature>
<feature type="region of interest" description="Disordered" evidence="1">
    <location>
        <begin position="249"/>
        <end position="302"/>
    </location>
</feature>